<gene>
    <name evidence="1" type="ORF">CFter6_3921</name>
</gene>
<dbReference type="Proteomes" id="UP000072421">
    <property type="component" value="Chromosome"/>
</dbReference>
<protein>
    <submittedName>
        <fullName evidence="1">Uncharacterized protein</fullName>
    </submittedName>
</protein>
<dbReference type="AlphaFoldDB" id="A0A127PFG7"/>
<name>A0A127PFG7_9BURK</name>
<evidence type="ECO:0000313" key="2">
    <source>
        <dbReference type="Proteomes" id="UP000072421"/>
    </source>
</evidence>
<reference evidence="1 2" key="1">
    <citation type="submission" date="2015-11" db="EMBL/GenBank/DDBJ databases">
        <title>Exploring the genomic traits of fungus-feeding bacterial genus Collimonas.</title>
        <authorList>
            <person name="Song C."/>
            <person name="Schmidt R."/>
            <person name="de Jager V."/>
            <person name="Krzyzanowska D."/>
            <person name="Jongedijk E."/>
            <person name="Cankar K."/>
            <person name="Beekwilder J."/>
            <person name="van Veen A."/>
            <person name="de Boer W."/>
            <person name="van Veen J.A."/>
            <person name="Garbeva P."/>
        </authorList>
    </citation>
    <scope>NUCLEOTIDE SEQUENCE [LARGE SCALE GENOMIC DNA]</scope>
    <source>
        <strain evidence="1 2">Ter6</strain>
    </source>
</reference>
<accession>A0A127PFG7</accession>
<proteinExistence type="predicted"/>
<dbReference type="EMBL" id="CP013232">
    <property type="protein sequence ID" value="AMO96538.1"/>
    <property type="molecule type" value="Genomic_DNA"/>
</dbReference>
<organism evidence="1">
    <name type="scientific">Collimonas fungivorans</name>
    <dbReference type="NCBI Taxonomy" id="158899"/>
    <lineage>
        <taxon>Bacteria</taxon>
        <taxon>Pseudomonadati</taxon>
        <taxon>Pseudomonadota</taxon>
        <taxon>Betaproteobacteria</taxon>
        <taxon>Burkholderiales</taxon>
        <taxon>Oxalobacteraceae</taxon>
        <taxon>Collimonas</taxon>
    </lineage>
</organism>
<sequence length="39" mass="4207">MEISCSFHTPSVPGRRNVSDGIGCYDIGSYFSSVAAFFT</sequence>
<evidence type="ECO:0000313" key="1">
    <source>
        <dbReference type="EMBL" id="AMO96538.1"/>
    </source>
</evidence>